<dbReference type="Pfam" id="PF02696">
    <property type="entry name" value="SelO"/>
    <property type="match status" value="1"/>
</dbReference>
<dbReference type="EC" id="2.7.7.108" evidence="8"/>
<reference evidence="9 10" key="1">
    <citation type="submission" date="2019-06" db="EMBL/GenBank/DDBJ databases">
        <title>Genome analyses of bacteria isolated from kimchi.</title>
        <authorList>
            <person name="Lee S."/>
            <person name="Ahn S."/>
            <person name="Roh S."/>
        </authorList>
    </citation>
    <scope>NUCLEOTIDE SEQUENCE [LARGE SCALE GENOMIC DNA]</scope>
    <source>
        <strain evidence="9 10">CBA4606</strain>
    </source>
</reference>
<feature type="binding site" evidence="8">
    <location>
        <position position="121"/>
    </location>
    <ligand>
        <name>ATP</name>
        <dbReference type="ChEBI" id="CHEBI:30616"/>
    </ligand>
</feature>
<keyword evidence="8" id="KW-0464">Manganese</keyword>
<dbReference type="PANTHER" id="PTHR32057">
    <property type="entry name" value="PROTEIN ADENYLYLTRANSFERASE SELO, MITOCHONDRIAL"/>
    <property type="match status" value="1"/>
</dbReference>
<feature type="binding site" evidence="8">
    <location>
        <position position="86"/>
    </location>
    <ligand>
        <name>ATP</name>
        <dbReference type="ChEBI" id="CHEBI:30616"/>
    </ligand>
</feature>
<dbReference type="Proteomes" id="UP000321272">
    <property type="component" value="Chromosome"/>
</dbReference>
<evidence type="ECO:0000256" key="3">
    <source>
        <dbReference type="ARBA" id="ARBA00022695"/>
    </source>
</evidence>
<evidence type="ECO:0000256" key="4">
    <source>
        <dbReference type="ARBA" id="ARBA00022723"/>
    </source>
</evidence>
<dbReference type="EMBL" id="CP042382">
    <property type="protein sequence ID" value="QEA39842.1"/>
    <property type="molecule type" value="Genomic_DNA"/>
</dbReference>
<comment type="function">
    <text evidence="8">Nucleotidyltransferase involved in the post-translational modification of proteins. It can catalyze the addition of adenosine monophosphate (AMP) or uridine monophosphate (UMP) to a protein, resulting in modifications known as AMPylation and UMPylation.</text>
</comment>
<feature type="binding site" evidence="8">
    <location>
        <position position="109"/>
    </location>
    <ligand>
        <name>ATP</name>
        <dbReference type="ChEBI" id="CHEBI:30616"/>
    </ligand>
</feature>
<dbReference type="InterPro" id="IPR003846">
    <property type="entry name" value="SelO"/>
</dbReference>
<dbReference type="AlphaFoldDB" id="A0A5B8SRS4"/>
<feature type="binding site" evidence="8">
    <location>
        <position position="179"/>
    </location>
    <ligand>
        <name>ATP</name>
        <dbReference type="ChEBI" id="CHEBI:30616"/>
    </ligand>
</feature>
<name>A0A5B8SRS4_9GAMM</name>
<evidence type="ECO:0000313" key="9">
    <source>
        <dbReference type="EMBL" id="QEA39842.1"/>
    </source>
</evidence>
<comment type="catalytic activity">
    <reaction evidence="8">
        <text>L-tyrosyl-[protein] + UTP = O-(5'-uridylyl)-L-tyrosyl-[protein] + diphosphate</text>
        <dbReference type="Rhea" id="RHEA:83887"/>
        <dbReference type="Rhea" id="RHEA-COMP:10136"/>
        <dbReference type="Rhea" id="RHEA-COMP:20238"/>
        <dbReference type="ChEBI" id="CHEBI:33019"/>
        <dbReference type="ChEBI" id="CHEBI:46398"/>
        <dbReference type="ChEBI" id="CHEBI:46858"/>
        <dbReference type="ChEBI" id="CHEBI:90602"/>
    </reaction>
</comment>
<comment type="catalytic activity">
    <reaction evidence="8">
        <text>L-seryl-[protein] + UTP = O-(5'-uridylyl)-L-seryl-[protein] + diphosphate</text>
        <dbReference type="Rhea" id="RHEA:64604"/>
        <dbReference type="Rhea" id="RHEA-COMP:9863"/>
        <dbReference type="Rhea" id="RHEA-COMP:16635"/>
        <dbReference type="ChEBI" id="CHEBI:29999"/>
        <dbReference type="ChEBI" id="CHEBI:33019"/>
        <dbReference type="ChEBI" id="CHEBI:46398"/>
        <dbReference type="ChEBI" id="CHEBI:156051"/>
    </reaction>
</comment>
<feature type="binding site" evidence="8">
    <location>
        <position position="251"/>
    </location>
    <ligand>
        <name>Mg(2+)</name>
        <dbReference type="ChEBI" id="CHEBI:18420"/>
    </ligand>
</feature>
<dbReference type="GO" id="GO:0030145">
    <property type="term" value="F:manganese ion binding"/>
    <property type="evidence" value="ECO:0007669"/>
    <property type="project" value="UniProtKB-UniRule"/>
</dbReference>
<accession>A0A5B8SRS4</accession>
<feature type="binding site" evidence="8">
    <location>
        <position position="260"/>
    </location>
    <ligand>
        <name>ATP</name>
        <dbReference type="ChEBI" id="CHEBI:30616"/>
    </ligand>
</feature>
<keyword evidence="3 8" id="KW-0548">Nucleotidyltransferase</keyword>
<keyword evidence="10" id="KW-1185">Reference proteome</keyword>
<evidence type="ECO:0000256" key="8">
    <source>
        <dbReference type="HAMAP-Rule" id="MF_00692"/>
    </source>
</evidence>
<organism evidence="9 10">
    <name type="scientific">Pistricoccus aurantiacus</name>
    <dbReference type="NCBI Taxonomy" id="1883414"/>
    <lineage>
        <taxon>Bacteria</taxon>
        <taxon>Pseudomonadati</taxon>
        <taxon>Pseudomonadota</taxon>
        <taxon>Gammaproteobacteria</taxon>
        <taxon>Oceanospirillales</taxon>
        <taxon>Halomonadaceae</taxon>
        <taxon>Pistricoccus</taxon>
    </lineage>
</organism>
<evidence type="ECO:0000256" key="1">
    <source>
        <dbReference type="ARBA" id="ARBA00009747"/>
    </source>
</evidence>
<evidence type="ECO:0000313" key="10">
    <source>
        <dbReference type="Proteomes" id="UP000321272"/>
    </source>
</evidence>
<evidence type="ECO:0000256" key="7">
    <source>
        <dbReference type="ARBA" id="ARBA00022842"/>
    </source>
</evidence>
<comment type="catalytic activity">
    <reaction evidence="8">
        <text>L-seryl-[protein] + ATP = 3-O-(5'-adenylyl)-L-seryl-[protein] + diphosphate</text>
        <dbReference type="Rhea" id="RHEA:58120"/>
        <dbReference type="Rhea" id="RHEA-COMP:9863"/>
        <dbReference type="Rhea" id="RHEA-COMP:15073"/>
        <dbReference type="ChEBI" id="CHEBI:29999"/>
        <dbReference type="ChEBI" id="CHEBI:30616"/>
        <dbReference type="ChEBI" id="CHEBI:33019"/>
        <dbReference type="ChEBI" id="CHEBI:142516"/>
        <dbReference type="EC" id="2.7.7.108"/>
    </reaction>
</comment>
<dbReference type="PANTHER" id="PTHR32057:SF14">
    <property type="entry name" value="PROTEIN ADENYLYLTRANSFERASE SELO, MITOCHONDRIAL"/>
    <property type="match status" value="1"/>
</dbReference>
<feature type="binding site" evidence="8">
    <location>
        <position position="88"/>
    </location>
    <ligand>
        <name>ATP</name>
        <dbReference type="ChEBI" id="CHEBI:30616"/>
    </ligand>
</feature>
<comment type="similarity">
    <text evidence="1 8">Belongs to the SELO family.</text>
</comment>
<feature type="binding site" evidence="8">
    <location>
        <position position="172"/>
    </location>
    <ligand>
        <name>ATP</name>
        <dbReference type="ChEBI" id="CHEBI:30616"/>
    </ligand>
</feature>
<dbReference type="RefSeq" id="WP_147184890.1">
    <property type="nucleotide sequence ID" value="NZ_CP042382.1"/>
</dbReference>
<evidence type="ECO:0000256" key="5">
    <source>
        <dbReference type="ARBA" id="ARBA00022741"/>
    </source>
</evidence>
<protein>
    <recommendedName>
        <fullName evidence="8">Protein nucleotidyltransferase YdiU</fullName>
        <ecNumber evidence="8">2.7.7.-</ecNumber>
    </recommendedName>
    <alternativeName>
        <fullName evidence="8">Protein adenylyltransferase YdiU</fullName>
        <ecNumber evidence="8">2.7.7.108</ecNumber>
    </alternativeName>
    <alternativeName>
        <fullName evidence="8">Protein uridylyltransferase YdiU</fullName>
        <ecNumber evidence="8">2.7.7.-</ecNumber>
    </alternativeName>
</protein>
<keyword evidence="7 8" id="KW-0460">Magnesium</keyword>
<dbReference type="HAMAP" id="MF_00692">
    <property type="entry name" value="SelO"/>
    <property type="match status" value="1"/>
</dbReference>
<dbReference type="GO" id="GO:0070733">
    <property type="term" value="F:AMPylase activity"/>
    <property type="evidence" value="ECO:0007669"/>
    <property type="project" value="UniProtKB-EC"/>
</dbReference>
<evidence type="ECO:0000256" key="2">
    <source>
        <dbReference type="ARBA" id="ARBA00022679"/>
    </source>
</evidence>
<keyword evidence="6 8" id="KW-0067">ATP-binding</keyword>
<feature type="binding site" evidence="8">
    <location>
        <position position="89"/>
    </location>
    <ligand>
        <name>ATP</name>
        <dbReference type="ChEBI" id="CHEBI:30616"/>
    </ligand>
</feature>
<dbReference type="GO" id="GO:0005524">
    <property type="term" value="F:ATP binding"/>
    <property type="evidence" value="ECO:0007669"/>
    <property type="project" value="UniProtKB-UniRule"/>
</dbReference>
<sequence length="492" mass="54417">MFPRFSQRYAGLPEHMRAECAPTPVASPRLVAFNRPLAEELGFDLAAFDAKQAAEWFSGNAIPAGALPVATAYAGHQFGNFVPQLGDGRALLLGELTDCHGRLRDIQLKGSGRTPFSRGGDGRAPLGPVLREYLVSEAMHALGIPTTRALAAVTSGERVYRRVPEPGAVLTRVAASHLRVGTFQYFAARKDDEAVRLLADEAIARHYPALAEHNEGERYLALLDAVTERQAQLVAHWMGVGFIHGVMNTDNAAISGETIDYGPCAFMDSFHPATVFSSIDERGRYAWGNQPRLAQWNMARFAETLISLIDMDADRAIEKATKVVEAFSERFESRWLAVKRAKLGLETQEEGDAELAEDLLTAMQNARADFTLTFRRLADVLDSSAGEARLGELLESPHGLEAWLPRWRERLARESDDPKAIARRMRAINPAVIPRNHRVEQVLQAAAQRDDYAPFEALLAAVTRPFEEPEGDVDYTRPPRESEKVLRTFCGT</sequence>
<dbReference type="OrthoDB" id="9776281at2"/>
<feature type="binding site" evidence="8">
    <location>
        <position position="122"/>
    </location>
    <ligand>
        <name>ATP</name>
        <dbReference type="ChEBI" id="CHEBI:30616"/>
    </ligand>
</feature>
<comment type="cofactor">
    <cofactor evidence="8">
        <name>Mg(2+)</name>
        <dbReference type="ChEBI" id="CHEBI:18420"/>
    </cofactor>
    <cofactor evidence="8">
        <name>Mn(2+)</name>
        <dbReference type="ChEBI" id="CHEBI:29035"/>
    </cofactor>
</comment>
<proteinExistence type="inferred from homology"/>
<comment type="catalytic activity">
    <reaction evidence="8">
        <text>L-tyrosyl-[protein] + ATP = O-(5'-adenylyl)-L-tyrosyl-[protein] + diphosphate</text>
        <dbReference type="Rhea" id="RHEA:54288"/>
        <dbReference type="Rhea" id="RHEA-COMP:10136"/>
        <dbReference type="Rhea" id="RHEA-COMP:13846"/>
        <dbReference type="ChEBI" id="CHEBI:30616"/>
        <dbReference type="ChEBI" id="CHEBI:33019"/>
        <dbReference type="ChEBI" id="CHEBI:46858"/>
        <dbReference type="ChEBI" id="CHEBI:83624"/>
        <dbReference type="EC" id="2.7.7.108"/>
    </reaction>
</comment>
<feature type="binding site" evidence="8">
    <location>
        <position position="260"/>
    </location>
    <ligand>
        <name>Mg(2+)</name>
        <dbReference type="ChEBI" id="CHEBI:18420"/>
    </ligand>
</feature>
<dbReference type="EC" id="2.7.7.-" evidence="8"/>
<evidence type="ECO:0000256" key="6">
    <source>
        <dbReference type="ARBA" id="ARBA00022840"/>
    </source>
</evidence>
<keyword evidence="2 8" id="KW-0808">Transferase</keyword>
<dbReference type="NCBIfam" id="NF000658">
    <property type="entry name" value="PRK00029.1"/>
    <property type="match status" value="1"/>
</dbReference>
<comment type="catalytic activity">
    <reaction evidence="8">
        <text>L-histidyl-[protein] + UTP = N(tele)-(5'-uridylyl)-L-histidyl-[protein] + diphosphate</text>
        <dbReference type="Rhea" id="RHEA:83891"/>
        <dbReference type="Rhea" id="RHEA-COMP:9745"/>
        <dbReference type="Rhea" id="RHEA-COMP:20239"/>
        <dbReference type="ChEBI" id="CHEBI:29979"/>
        <dbReference type="ChEBI" id="CHEBI:33019"/>
        <dbReference type="ChEBI" id="CHEBI:46398"/>
        <dbReference type="ChEBI" id="CHEBI:233474"/>
    </reaction>
</comment>
<comment type="catalytic activity">
    <reaction evidence="8">
        <text>L-threonyl-[protein] + ATP = 3-O-(5'-adenylyl)-L-threonyl-[protein] + diphosphate</text>
        <dbReference type="Rhea" id="RHEA:54292"/>
        <dbReference type="Rhea" id="RHEA-COMP:11060"/>
        <dbReference type="Rhea" id="RHEA-COMP:13847"/>
        <dbReference type="ChEBI" id="CHEBI:30013"/>
        <dbReference type="ChEBI" id="CHEBI:30616"/>
        <dbReference type="ChEBI" id="CHEBI:33019"/>
        <dbReference type="ChEBI" id="CHEBI:138113"/>
        <dbReference type="EC" id="2.7.7.108"/>
    </reaction>
</comment>
<feature type="active site" description="Proton acceptor" evidence="8">
    <location>
        <position position="250"/>
    </location>
</feature>
<dbReference type="KEGG" id="paur:FGL86_12680"/>
<dbReference type="GO" id="GO:0000287">
    <property type="term" value="F:magnesium ion binding"/>
    <property type="evidence" value="ECO:0007669"/>
    <property type="project" value="UniProtKB-UniRule"/>
</dbReference>
<keyword evidence="5 8" id="KW-0547">Nucleotide-binding</keyword>
<keyword evidence="4 8" id="KW-0479">Metal-binding</keyword>
<gene>
    <name evidence="8" type="primary">ydiU</name>
    <name evidence="8" type="synonym">selO</name>
    <name evidence="9" type="ORF">FGL86_12680</name>
</gene>